<dbReference type="AlphaFoldDB" id="A0AAD5MBU2"/>
<organism evidence="1 2">
    <name type="scientific">Parelaphostrongylus tenuis</name>
    <name type="common">Meningeal worm</name>
    <dbReference type="NCBI Taxonomy" id="148309"/>
    <lineage>
        <taxon>Eukaryota</taxon>
        <taxon>Metazoa</taxon>
        <taxon>Ecdysozoa</taxon>
        <taxon>Nematoda</taxon>
        <taxon>Chromadorea</taxon>
        <taxon>Rhabditida</taxon>
        <taxon>Rhabditina</taxon>
        <taxon>Rhabditomorpha</taxon>
        <taxon>Strongyloidea</taxon>
        <taxon>Metastrongylidae</taxon>
        <taxon>Parelaphostrongylus</taxon>
    </lineage>
</organism>
<evidence type="ECO:0000313" key="1">
    <source>
        <dbReference type="EMBL" id="KAJ1355727.1"/>
    </source>
</evidence>
<name>A0AAD5MBU2_PARTN</name>
<sequence length="97" mass="11271">MPRRKTHLRIGASDDEQVKPTAIAPDREAYVCADHVAFHYHVIGARFLSRLSKPTQLPVRPPRAPKGHHVEELEEMKKYLEQCEVSKREQEKILFVE</sequence>
<dbReference type="Proteomes" id="UP001196413">
    <property type="component" value="Unassembled WGS sequence"/>
</dbReference>
<accession>A0AAD5MBU2</accession>
<comment type="caution">
    <text evidence="1">The sequence shown here is derived from an EMBL/GenBank/DDBJ whole genome shotgun (WGS) entry which is preliminary data.</text>
</comment>
<dbReference type="EMBL" id="JAHQIW010002560">
    <property type="protein sequence ID" value="KAJ1355727.1"/>
    <property type="molecule type" value="Genomic_DNA"/>
</dbReference>
<keyword evidence="2" id="KW-1185">Reference proteome</keyword>
<reference evidence="1" key="1">
    <citation type="submission" date="2021-06" db="EMBL/GenBank/DDBJ databases">
        <title>Parelaphostrongylus tenuis whole genome reference sequence.</title>
        <authorList>
            <person name="Garwood T.J."/>
            <person name="Larsen P.A."/>
            <person name="Fountain-Jones N.M."/>
            <person name="Garbe J.R."/>
            <person name="Macchietto M.G."/>
            <person name="Kania S.A."/>
            <person name="Gerhold R.W."/>
            <person name="Richards J.E."/>
            <person name="Wolf T.M."/>
        </authorList>
    </citation>
    <scope>NUCLEOTIDE SEQUENCE</scope>
    <source>
        <strain evidence="1">MNPRO001-30</strain>
        <tissue evidence="1">Meninges</tissue>
    </source>
</reference>
<gene>
    <name evidence="1" type="ORF">KIN20_013236</name>
</gene>
<evidence type="ECO:0000313" key="2">
    <source>
        <dbReference type="Proteomes" id="UP001196413"/>
    </source>
</evidence>
<protein>
    <submittedName>
        <fullName evidence="1">Uncharacterized protein</fullName>
    </submittedName>
</protein>
<proteinExistence type="predicted"/>